<dbReference type="Gene3D" id="1.25.40.10">
    <property type="entry name" value="Tetratricopeptide repeat domain"/>
    <property type="match status" value="1"/>
</dbReference>
<gene>
    <name evidence="2" type="ORF">S40285_07217</name>
</gene>
<sequence length="1196" mass="133422">MSAKQSGQAHLHTPVRTVDCDFEEILNNGGSSFDNAFCQVKTKLRDSLASDPSSQDITSDGPDLFLIGHEIYAWIVKALLTELRLDSPAVLAKVKGVVFLHGTKVTNYTDYLARWTPPTYTMIPNPSSSFDNKTMADPIAVNATSTQDYEQRILELKSKLESCDVEFEGLVTDTSGKWFNNNAWVVSSGSELARRDSIISHRQRRSFSHRLFRLSQGRSRSQKDSIKLLTRNFDNHALVAIFKKIIRGDSSLSAGEKRAISSSLYFKAAHIQNQEQQQVNASAACTKLESQTACRQTITGQEIPESQIQLLDAVSVEQGAGVCLPNAAAEEWISRAQMGQSFLAESNLISAEIMYRMCTNTAEEAGYSNTAMLVRIHMQQAVIQVVKGNYDAAIESLCGTTEECMNRLRALNDDIPSPRVGWMAPQFRFHGDMVPCGTIVDHINGEDSRYAFAMTLADVSYHLSVALTRKGLFAKAMEQIRLLYDRLYESDSSRRMFAAGGCQHCYGELKFTVKLCRLKGLILAHIGEFSDATGLIEAAEQKLTNVEDINISSHDIHEHDSIKPHDIFHGASGMDSRLNIRAPEANNSGLRLHLLLTKSEIYMLRGWYRRGLKCITSTMLAMERDLGAAHPLSLEASCIQVKLLAYNGRLEEVRSLCFDKQRLMTKYLGEKHIFSYEIRHALVFNDRLHAYPGEALCTSKAVCQGFQCKYGTDNQQSIRYEIQLGAIHVWVGNYVTGEALLAKALSRAEAAWGLTHHWVLRGLSEQALGQIRLGRLAQAEDSLAKVLKTQLVFWNPFMRLPFAISVVGLVETAIEVLRRHMASGEDASDQEPAAHPDILFTLETWAACDMAKPDSKRNANLAMAAQRLVWDLSKLWFGATHVLTLQAALNFAAMTQGDDLATAPTESYEIYKHLEVYRPELGLRHPTRLRALGILVMRAICIHGIKNGTDDERLACLSKYSDDLNLRLRRDHPEALCLQMSVLAAVFVADDYAAYILCSNIVKRLRQAHVRKERALECVLWEEKLAMMYRMLDKNGKALEIYEYLEQDPSIKDDGLAENMDGFAELKSRIVRGANEARQDIRKELQQLFKSAEDEFLGNNFTGGAQRVREAMALSETLHGGGNRASHEDRLAMAVALWESGNRPPALQLPRGSDGESSISHLSSEVGGTPHGKALKIVLELIQELGREGEAKDQTR</sequence>
<dbReference type="SUPFAM" id="SSF48452">
    <property type="entry name" value="TPR-like"/>
    <property type="match status" value="1"/>
</dbReference>
<dbReference type="InterPro" id="IPR011990">
    <property type="entry name" value="TPR-like_helical_dom_sf"/>
</dbReference>
<dbReference type="AlphaFoldDB" id="A0A084QWG5"/>
<reference evidence="2 3" key="1">
    <citation type="journal article" date="2014" name="BMC Genomics">
        <title>Comparative genome sequencing reveals chemotype-specific gene clusters in the toxigenic black mold Stachybotrys.</title>
        <authorList>
            <person name="Semeiks J."/>
            <person name="Borek D."/>
            <person name="Otwinowski Z."/>
            <person name="Grishin N.V."/>
        </authorList>
    </citation>
    <scope>NUCLEOTIDE SEQUENCE [LARGE SCALE GENOMIC DNA]</scope>
    <source>
        <strain evidence="2 3">IBT 40285</strain>
    </source>
</reference>
<evidence type="ECO:0000256" key="1">
    <source>
        <dbReference type="SAM" id="MobiDB-lite"/>
    </source>
</evidence>
<dbReference type="EMBL" id="KL659939">
    <property type="protein sequence ID" value="KFA68300.1"/>
    <property type="molecule type" value="Genomic_DNA"/>
</dbReference>
<dbReference type="OrthoDB" id="5986190at2759"/>
<name>A0A084QWG5_STAC4</name>
<evidence type="ECO:0000313" key="2">
    <source>
        <dbReference type="EMBL" id="KFA68300.1"/>
    </source>
</evidence>
<protein>
    <submittedName>
        <fullName evidence="2">Uncharacterized protein</fullName>
    </submittedName>
</protein>
<proteinExistence type="predicted"/>
<dbReference type="InParanoid" id="A0A084QWG5"/>
<accession>A0A084QWG5</accession>
<organism evidence="2 3">
    <name type="scientific">Stachybotrys chlorohalonatus (strain IBT 40285)</name>
    <dbReference type="NCBI Taxonomy" id="1283841"/>
    <lineage>
        <taxon>Eukaryota</taxon>
        <taxon>Fungi</taxon>
        <taxon>Dikarya</taxon>
        <taxon>Ascomycota</taxon>
        <taxon>Pezizomycotina</taxon>
        <taxon>Sordariomycetes</taxon>
        <taxon>Hypocreomycetidae</taxon>
        <taxon>Hypocreales</taxon>
        <taxon>Stachybotryaceae</taxon>
        <taxon>Stachybotrys</taxon>
    </lineage>
</organism>
<evidence type="ECO:0000313" key="3">
    <source>
        <dbReference type="Proteomes" id="UP000028524"/>
    </source>
</evidence>
<dbReference type="Proteomes" id="UP000028524">
    <property type="component" value="Unassembled WGS sequence"/>
</dbReference>
<dbReference type="HOGENOM" id="CLU_271289_0_0_1"/>
<keyword evidence="3" id="KW-1185">Reference proteome</keyword>
<feature type="region of interest" description="Disordered" evidence="1">
    <location>
        <begin position="1144"/>
        <end position="1167"/>
    </location>
</feature>